<sequence>MVPWKTIFLYQPGVFRFHVSLPGYTVCSVPIPSISMSIRAQVSGSRWTSGGVPPPRLYAAAWCRHFGLPLRVDDGFLGSKHCTGLLLRCCRALLVAVQHRRTGERSAFVMSCAMVGKLFLDVCFTTIYVALGEIFQGSAQEARSATKRLAEEQFFTKRVGRHGLRDDGTHRWNRGTNVWDALYEGLLPPLCGWAEGGCHMCCCDVLNPDFARATTEALSVATSYVRVVQFAAEQTRAEEHIPFSFQIDPASFQEEGGLQALSISPMSGVIGPDSSVTVHVNFKPLEERPFNINVACNIKRKKEPVILNVKGVGYKIHASLAIEEPAGRRVINAGVLEPLDMGMLQVHERRELVLYLRNDSKRNFNYRMQMLVGANRKPKAIGSMEKPPYIALSSPQGVAIHHEETPIELKYAPRDAHMLDGSILQLAIPAGPVEETFSIALTGGAKRSRVEFSFLSHDFGPCFIARGGATMAGEPFAPSEDMRYERVDLIATNRDDSDCLISTTFQREPWLDVQLNAAMIEAGGSLHIPIVFSPREVCEYMQRIEFIVNDYTRMHLDVRGRGCPLKLELTESDMQNIDFGVTRGNEPVSRHLRLVNRSPRPVTFRLSEEGMAEHAVSWSPAHPCTLRPRQTVDFELRFNPTYRIAPFRLPLVAQCEHGVEVRLLYMTGTCHAIEMRLSEHSVFFGDVVVGSQATKAVRLHNFGDLGAKFRFEALVDRVRIGVGPMVLLVSKVQLQPDQEWILHHPLSFLLETLLQEGWGCLKGLGTYCYGTKYSDECYYLCPLGFELMTRAQPDASGECGNTLGSSWARKKHYYMNPADNECATCDRTSEVLPTTAMPFADPACTGASGSECTLSCPTDYMLSKEKEVCAAAPGKEFAIGGGSFLPSDGVPQATCSSLGVNYVASITFEDGCGLRTYGGTVVETGTRYVCHTCLASTTSSTTSSSMGLTVGREWEEFAGPQNRACRGFGPTDNNPAYFDVHLNVASLESCQDLCLQELGEEGCKGVEFNSRSKRCELWKRKEGIWAFAYPEWEGFTCWRYGWPGKYLIPVNGGLNQACRGPNGRNSNAYYVVEPVKHMEDCRARCVAAKVCKGVEFSKGRCEIWHTDIVTTAPRSDFECLRYQPPV</sequence>
<comment type="caution">
    <text evidence="2">The sequence shown here is derived from an EMBL/GenBank/DDBJ whole genome shotgun (WGS) entry which is preliminary data.</text>
</comment>
<dbReference type="Pfam" id="PF00024">
    <property type="entry name" value="PAN_1"/>
    <property type="match status" value="1"/>
</dbReference>
<dbReference type="Proteomes" id="UP001642464">
    <property type="component" value="Unassembled WGS sequence"/>
</dbReference>
<organism evidence="2 3">
    <name type="scientific">Durusdinium trenchii</name>
    <dbReference type="NCBI Taxonomy" id="1381693"/>
    <lineage>
        <taxon>Eukaryota</taxon>
        <taxon>Sar</taxon>
        <taxon>Alveolata</taxon>
        <taxon>Dinophyceae</taxon>
        <taxon>Suessiales</taxon>
        <taxon>Symbiodiniaceae</taxon>
        <taxon>Durusdinium</taxon>
    </lineage>
</organism>
<proteinExistence type="predicted"/>
<dbReference type="InterPro" id="IPR056305">
    <property type="entry name" value="Ig_CFAP65_10th"/>
</dbReference>
<dbReference type="SMART" id="SM00473">
    <property type="entry name" value="PAN_AP"/>
    <property type="match status" value="2"/>
</dbReference>
<feature type="domain" description="Apple" evidence="1">
    <location>
        <begin position="1052"/>
        <end position="1126"/>
    </location>
</feature>
<dbReference type="InterPro" id="IPR013783">
    <property type="entry name" value="Ig-like_fold"/>
</dbReference>
<dbReference type="EMBL" id="CAXAMM010030335">
    <property type="protein sequence ID" value="CAK9066319.1"/>
    <property type="molecule type" value="Genomic_DNA"/>
</dbReference>
<dbReference type="Gene3D" id="2.60.40.10">
    <property type="entry name" value="Immunoglobulins"/>
    <property type="match status" value="2"/>
</dbReference>
<protein>
    <submittedName>
        <fullName evidence="2">Hydrocephalus-inducing protein (Protein Hy-3)</fullName>
    </submittedName>
</protein>
<keyword evidence="3" id="KW-1185">Reference proteome</keyword>
<accession>A0ABP0NU12</accession>
<name>A0ABP0NU12_9DINO</name>
<dbReference type="InterPro" id="IPR033305">
    <property type="entry name" value="Hydin-like"/>
</dbReference>
<dbReference type="PANTHER" id="PTHR23053:SF0">
    <property type="entry name" value="HYDROCEPHALUS-INDUCING PROTEIN HOMOLOG"/>
    <property type="match status" value="1"/>
</dbReference>
<dbReference type="CDD" id="cd01099">
    <property type="entry name" value="PAN_AP_HGF"/>
    <property type="match status" value="1"/>
</dbReference>
<dbReference type="SUPFAM" id="SSF57414">
    <property type="entry name" value="Hairpin loop containing domain-like"/>
    <property type="match status" value="1"/>
</dbReference>
<evidence type="ECO:0000259" key="1">
    <source>
        <dbReference type="SMART" id="SM00473"/>
    </source>
</evidence>
<feature type="domain" description="Apple" evidence="1">
    <location>
        <begin position="962"/>
        <end position="1040"/>
    </location>
</feature>
<reference evidence="2 3" key="1">
    <citation type="submission" date="2024-02" db="EMBL/GenBank/DDBJ databases">
        <authorList>
            <person name="Chen Y."/>
            <person name="Shah S."/>
            <person name="Dougan E. K."/>
            <person name="Thang M."/>
            <person name="Chan C."/>
        </authorList>
    </citation>
    <scope>NUCLEOTIDE SEQUENCE [LARGE SCALE GENOMIC DNA]</scope>
</reference>
<dbReference type="PANTHER" id="PTHR23053">
    <property type="entry name" value="DLEC1 DELETED IN LUNG AND ESOPHAGEAL CANCER 1"/>
    <property type="match status" value="1"/>
</dbReference>
<dbReference type="Pfam" id="PF24291">
    <property type="entry name" value="Ig_CFAP65"/>
    <property type="match status" value="1"/>
</dbReference>
<evidence type="ECO:0000313" key="2">
    <source>
        <dbReference type="EMBL" id="CAK9066319.1"/>
    </source>
</evidence>
<gene>
    <name evidence="2" type="ORF">SCF082_LOCUS33790</name>
</gene>
<evidence type="ECO:0000313" key="3">
    <source>
        <dbReference type="Proteomes" id="UP001642464"/>
    </source>
</evidence>
<dbReference type="InterPro" id="IPR003609">
    <property type="entry name" value="Pan_app"/>
</dbReference>